<reference evidence="3" key="1">
    <citation type="journal article" date="2011" name="Nat. Biotechnol.">
        <title>The genomic sequence of the Chinese hamster ovary (CHO)-K1 cell line.</title>
        <authorList>
            <person name="Xu X."/>
            <person name="Nagarajan H."/>
            <person name="Lewis N.E."/>
            <person name="Pan S."/>
            <person name="Cai Z."/>
            <person name="Liu X."/>
            <person name="Chen W."/>
            <person name="Xie M."/>
            <person name="Wang W."/>
            <person name="Hammond S."/>
            <person name="Andersen M.R."/>
            <person name="Neff N."/>
            <person name="Passarelli B."/>
            <person name="Koh W."/>
            <person name="Fan H.C."/>
            <person name="Wang J."/>
            <person name="Gui Y."/>
            <person name="Lee K.H."/>
            <person name="Betenbaugh M.J."/>
            <person name="Quake S.R."/>
            <person name="Famili I."/>
            <person name="Palsson B.O."/>
            <person name="Wang J."/>
        </authorList>
    </citation>
    <scope>NUCLEOTIDE SEQUENCE [LARGE SCALE GENOMIC DNA]</scope>
    <source>
        <strain evidence="3">CHO K1 cell line</strain>
    </source>
</reference>
<dbReference type="EMBL" id="JH000062">
    <property type="protein sequence ID" value="EGV97997.1"/>
    <property type="molecule type" value="Genomic_DNA"/>
</dbReference>
<feature type="chain" id="PRO_5003443843" evidence="1">
    <location>
        <begin position="20"/>
        <end position="145"/>
    </location>
</feature>
<dbReference type="Proteomes" id="UP000001075">
    <property type="component" value="Unassembled WGS sequence"/>
</dbReference>
<sequence length="145" mass="16247">MPIKRSLLWLVALVFQASKWRFKICKIASRGAWGLARYQLVAGRRLKANMLSTSEVRLLVTLDSRCLCDQHQKKKSATKIQLPRGKQGTHVEALLPLGEEWVLKEGASGSQYRCSTLPLVLHFPCQPATYFSYTADKSLLLGAMA</sequence>
<feature type="signal peptide" evidence="1">
    <location>
        <begin position="1"/>
        <end position="19"/>
    </location>
</feature>
<evidence type="ECO:0000313" key="2">
    <source>
        <dbReference type="EMBL" id="EGV97997.1"/>
    </source>
</evidence>
<evidence type="ECO:0000313" key="3">
    <source>
        <dbReference type="Proteomes" id="UP000001075"/>
    </source>
</evidence>
<evidence type="ECO:0000256" key="1">
    <source>
        <dbReference type="SAM" id="SignalP"/>
    </source>
</evidence>
<dbReference type="InParanoid" id="G3GXZ5"/>
<accession>G3GXZ5</accession>
<gene>
    <name evidence="2" type="ORF">I79_002642</name>
</gene>
<name>G3GXZ5_CRIGR</name>
<keyword evidence="1" id="KW-0732">Signal</keyword>
<proteinExistence type="predicted"/>
<protein>
    <submittedName>
        <fullName evidence="2">Uncharacterized protein</fullName>
    </submittedName>
</protein>
<dbReference type="AlphaFoldDB" id="G3GXZ5"/>
<organism evidence="2 3">
    <name type="scientific">Cricetulus griseus</name>
    <name type="common">Chinese hamster</name>
    <name type="synonym">Cricetulus barabensis griseus</name>
    <dbReference type="NCBI Taxonomy" id="10029"/>
    <lineage>
        <taxon>Eukaryota</taxon>
        <taxon>Metazoa</taxon>
        <taxon>Chordata</taxon>
        <taxon>Craniata</taxon>
        <taxon>Vertebrata</taxon>
        <taxon>Euteleostomi</taxon>
        <taxon>Mammalia</taxon>
        <taxon>Eutheria</taxon>
        <taxon>Euarchontoglires</taxon>
        <taxon>Glires</taxon>
        <taxon>Rodentia</taxon>
        <taxon>Myomorpha</taxon>
        <taxon>Muroidea</taxon>
        <taxon>Cricetidae</taxon>
        <taxon>Cricetinae</taxon>
        <taxon>Cricetulus</taxon>
    </lineage>
</organism>